<sequence>MGVIDAATNQSLWRYASVLITDGINPSPVLWQVTLTSLDWSNAKPDVRIFSTLANSPKITGVANFLQWRLLKETG</sequence>
<dbReference type="EMBL" id="CP001344">
    <property type="protein sequence ID" value="ACL45507.1"/>
    <property type="molecule type" value="Genomic_DNA"/>
</dbReference>
<dbReference type="AlphaFoldDB" id="B8HN38"/>
<accession>B8HN38</accession>
<dbReference type="KEGG" id="cyn:Cyan7425_3179"/>
<dbReference type="HOGENOM" id="CLU_2664979_0_0_3"/>
<proteinExistence type="predicted"/>
<name>B8HN38_CYAP4</name>
<gene>
    <name evidence="1" type="ordered locus">Cyan7425_3179</name>
</gene>
<evidence type="ECO:0000313" key="1">
    <source>
        <dbReference type="EMBL" id="ACL45507.1"/>
    </source>
</evidence>
<organism evidence="1">
    <name type="scientific">Cyanothece sp. (strain PCC 7425 / ATCC 29141)</name>
    <dbReference type="NCBI Taxonomy" id="395961"/>
    <lineage>
        <taxon>Bacteria</taxon>
        <taxon>Bacillati</taxon>
        <taxon>Cyanobacteriota</taxon>
        <taxon>Cyanophyceae</taxon>
        <taxon>Gomontiellales</taxon>
        <taxon>Cyanothecaceae</taxon>
        <taxon>Cyanothece</taxon>
    </lineage>
</organism>
<reference evidence="1" key="1">
    <citation type="submission" date="2009-01" db="EMBL/GenBank/DDBJ databases">
        <title>Complete sequence of chromosome Cyanothece sp. PCC 7425.</title>
        <authorList>
            <consortium name="US DOE Joint Genome Institute"/>
            <person name="Lucas S."/>
            <person name="Copeland A."/>
            <person name="Lapidus A."/>
            <person name="Glavina del Rio T."/>
            <person name="Dalin E."/>
            <person name="Tice H."/>
            <person name="Bruce D."/>
            <person name="Goodwin L."/>
            <person name="Pitluck S."/>
            <person name="Sims D."/>
            <person name="Meineke L."/>
            <person name="Brettin T."/>
            <person name="Detter J.C."/>
            <person name="Han C."/>
            <person name="Larimer F."/>
            <person name="Land M."/>
            <person name="Hauser L."/>
            <person name="Kyrpides N."/>
            <person name="Ovchinnikova G."/>
            <person name="Liberton M."/>
            <person name="Stoeckel J."/>
            <person name="Banerjee A."/>
            <person name="Singh A."/>
            <person name="Page L."/>
            <person name="Sato H."/>
            <person name="Zhao L."/>
            <person name="Sherman L."/>
            <person name="Pakrasi H."/>
            <person name="Richardson P."/>
        </authorList>
    </citation>
    <scope>NUCLEOTIDE SEQUENCE</scope>
    <source>
        <strain evidence="1">PCC 7425</strain>
    </source>
</reference>
<protein>
    <submittedName>
        <fullName evidence="1">Uncharacterized protein</fullName>
    </submittedName>
</protein>
<dbReference type="STRING" id="395961.Cyan7425_3179"/>